<sequence length="185" mass="20156">TPPPASPRRALGVARPAERHSPSSVSWAVPWASSQWDVPGKPPEEGVQEASRIDARATLNAPFRMWIASLYYRAPPRMVHSTSLSQPKHPWDRAAEVSTFVPATQSSLHWSLTVSRLQVVGPLGDGPRVSRSGLVPRPVPRVVNPATRSLSDESRPPGLAPGWDPGSAVTRRRSCLDIFVPHEGF</sequence>
<protein>
    <submittedName>
        <fullName evidence="2">Uncharacterized protein</fullName>
    </submittedName>
</protein>
<dbReference type="EMBL" id="JAHHUM010001163">
    <property type="protein sequence ID" value="KAK5614363.1"/>
    <property type="molecule type" value="Genomic_DNA"/>
</dbReference>
<keyword evidence="3" id="KW-1185">Reference proteome</keyword>
<dbReference type="AlphaFoldDB" id="A0AAV9RZ73"/>
<feature type="compositionally biased region" description="Low complexity" evidence="1">
    <location>
        <begin position="130"/>
        <end position="148"/>
    </location>
</feature>
<feature type="region of interest" description="Disordered" evidence="1">
    <location>
        <begin position="130"/>
        <end position="168"/>
    </location>
</feature>
<evidence type="ECO:0000313" key="3">
    <source>
        <dbReference type="Proteomes" id="UP001311232"/>
    </source>
</evidence>
<feature type="non-terminal residue" evidence="2">
    <location>
        <position position="1"/>
    </location>
</feature>
<evidence type="ECO:0000256" key="1">
    <source>
        <dbReference type="SAM" id="MobiDB-lite"/>
    </source>
</evidence>
<name>A0AAV9RZ73_9TELE</name>
<comment type="caution">
    <text evidence="2">The sequence shown here is derived from an EMBL/GenBank/DDBJ whole genome shotgun (WGS) entry which is preliminary data.</text>
</comment>
<organism evidence="2 3">
    <name type="scientific">Crenichthys baileyi</name>
    <name type="common">White River springfish</name>
    <dbReference type="NCBI Taxonomy" id="28760"/>
    <lineage>
        <taxon>Eukaryota</taxon>
        <taxon>Metazoa</taxon>
        <taxon>Chordata</taxon>
        <taxon>Craniata</taxon>
        <taxon>Vertebrata</taxon>
        <taxon>Euteleostomi</taxon>
        <taxon>Actinopterygii</taxon>
        <taxon>Neopterygii</taxon>
        <taxon>Teleostei</taxon>
        <taxon>Neoteleostei</taxon>
        <taxon>Acanthomorphata</taxon>
        <taxon>Ovalentaria</taxon>
        <taxon>Atherinomorphae</taxon>
        <taxon>Cyprinodontiformes</taxon>
        <taxon>Goodeidae</taxon>
        <taxon>Crenichthys</taxon>
    </lineage>
</organism>
<accession>A0AAV9RZ73</accession>
<feature type="region of interest" description="Disordered" evidence="1">
    <location>
        <begin position="1"/>
        <end position="23"/>
    </location>
</feature>
<evidence type="ECO:0000313" key="2">
    <source>
        <dbReference type="EMBL" id="KAK5614363.1"/>
    </source>
</evidence>
<reference evidence="2 3" key="1">
    <citation type="submission" date="2021-06" db="EMBL/GenBank/DDBJ databases">
        <authorList>
            <person name="Palmer J.M."/>
        </authorList>
    </citation>
    <scope>NUCLEOTIDE SEQUENCE [LARGE SCALE GENOMIC DNA]</scope>
    <source>
        <strain evidence="2 3">MEX-2019</strain>
        <tissue evidence="2">Muscle</tissue>
    </source>
</reference>
<gene>
    <name evidence="2" type="ORF">CRENBAI_000603</name>
</gene>
<dbReference type="Proteomes" id="UP001311232">
    <property type="component" value="Unassembled WGS sequence"/>
</dbReference>
<proteinExistence type="predicted"/>